<evidence type="ECO:0000256" key="3">
    <source>
        <dbReference type="ARBA" id="ARBA00009295"/>
    </source>
</evidence>
<dbReference type="STRING" id="1194695.A0A5A7TMV7"/>
<feature type="transmembrane region" description="Helical" evidence="14">
    <location>
        <begin position="46"/>
        <end position="64"/>
    </location>
</feature>
<evidence type="ECO:0000256" key="6">
    <source>
        <dbReference type="ARBA" id="ARBA00022832"/>
    </source>
</evidence>
<dbReference type="PANTHER" id="PTHR11351:SF31">
    <property type="entry name" value="DESATURASE 1, ISOFORM A-RELATED"/>
    <property type="match status" value="1"/>
</dbReference>
<dbReference type="OrthoDB" id="10260134at2759"/>
<evidence type="ECO:0000313" key="16">
    <source>
        <dbReference type="EMBL" id="KAA0044454.1"/>
    </source>
</evidence>
<name>A0A5A7TMV7_CUCMM</name>
<evidence type="ECO:0000256" key="10">
    <source>
        <dbReference type="ARBA" id="ARBA00023098"/>
    </source>
</evidence>
<proteinExistence type="inferred from homology"/>
<evidence type="ECO:0000256" key="11">
    <source>
        <dbReference type="ARBA" id="ARBA00023136"/>
    </source>
</evidence>
<dbReference type="PANTHER" id="PTHR11351">
    <property type="entry name" value="ACYL-COA DESATURASE"/>
    <property type="match status" value="1"/>
</dbReference>
<gene>
    <name evidence="16" type="ORF">E6C27_scaffold46G001870</name>
</gene>
<keyword evidence="5 14" id="KW-0812">Transmembrane</keyword>
<protein>
    <submittedName>
        <fullName evidence="16">Palmitoyl-monogalactosyldiacylglycerol delta-7 desaturase</fullName>
    </submittedName>
</protein>
<evidence type="ECO:0000256" key="7">
    <source>
        <dbReference type="ARBA" id="ARBA00022989"/>
    </source>
</evidence>
<keyword evidence="12" id="KW-0275">Fatty acid biosynthesis</keyword>
<dbReference type="Pfam" id="PF00487">
    <property type="entry name" value="FA_desaturase"/>
    <property type="match status" value="1"/>
</dbReference>
<keyword evidence="11 14" id="KW-0472">Membrane</keyword>
<evidence type="ECO:0000259" key="15">
    <source>
        <dbReference type="Pfam" id="PF00487"/>
    </source>
</evidence>
<feature type="transmembrane region" description="Helical" evidence="14">
    <location>
        <begin position="70"/>
        <end position="88"/>
    </location>
</feature>
<comment type="caution">
    <text evidence="16">The sequence shown here is derived from an EMBL/GenBank/DDBJ whole genome shotgun (WGS) entry which is preliminary data.</text>
</comment>
<feature type="domain" description="Fatty acid desaturase" evidence="15">
    <location>
        <begin position="66"/>
        <end position="142"/>
    </location>
</feature>
<evidence type="ECO:0000256" key="12">
    <source>
        <dbReference type="ARBA" id="ARBA00023160"/>
    </source>
</evidence>
<dbReference type="Proteomes" id="UP000321393">
    <property type="component" value="Unassembled WGS sequence"/>
</dbReference>
<evidence type="ECO:0000256" key="2">
    <source>
        <dbReference type="ARBA" id="ARBA00005189"/>
    </source>
</evidence>
<keyword evidence="4" id="KW-0444">Lipid biosynthesis</keyword>
<dbReference type="EMBL" id="SSTE01014815">
    <property type="protein sequence ID" value="KAA0044454.1"/>
    <property type="molecule type" value="Genomic_DNA"/>
</dbReference>
<comment type="subcellular location">
    <subcellularLocation>
        <location evidence="1">Membrane</location>
        <topology evidence="1">Multi-pass membrane protein</topology>
    </subcellularLocation>
</comment>
<organism evidence="16 17">
    <name type="scientific">Cucumis melo var. makuwa</name>
    <name type="common">Oriental melon</name>
    <dbReference type="NCBI Taxonomy" id="1194695"/>
    <lineage>
        <taxon>Eukaryota</taxon>
        <taxon>Viridiplantae</taxon>
        <taxon>Streptophyta</taxon>
        <taxon>Embryophyta</taxon>
        <taxon>Tracheophyta</taxon>
        <taxon>Spermatophyta</taxon>
        <taxon>Magnoliopsida</taxon>
        <taxon>eudicotyledons</taxon>
        <taxon>Gunneridae</taxon>
        <taxon>Pentapetalae</taxon>
        <taxon>rosids</taxon>
        <taxon>fabids</taxon>
        <taxon>Cucurbitales</taxon>
        <taxon>Cucurbitaceae</taxon>
        <taxon>Benincaseae</taxon>
        <taxon>Cucumis</taxon>
    </lineage>
</organism>
<evidence type="ECO:0000256" key="5">
    <source>
        <dbReference type="ARBA" id="ARBA00022692"/>
    </source>
</evidence>
<evidence type="ECO:0000256" key="14">
    <source>
        <dbReference type="SAM" id="Phobius"/>
    </source>
</evidence>
<dbReference type="CDD" id="cd03505">
    <property type="entry name" value="Delta9-FADS-like"/>
    <property type="match status" value="1"/>
</dbReference>
<evidence type="ECO:0000256" key="1">
    <source>
        <dbReference type="ARBA" id="ARBA00004141"/>
    </source>
</evidence>
<keyword evidence="7 14" id="KW-1133">Transmembrane helix</keyword>
<dbReference type="AlphaFoldDB" id="A0A5A7TMV7"/>
<evidence type="ECO:0000256" key="4">
    <source>
        <dbReference type="ARBA" id="ARBA00022516"/>
    </source>
</evidence>
<dbReference type="InterPro" id="IPR015876">
    <property type="entry name" value="Acyl-CoA_DS"/>
</dbReference>
<feature type="region of interest" description="Disordered" evidence="13">
    <location>
        <begin position="1"/>
        <end position="25"/>
    </location>
</feature>
<evidence type="ECO:0000313" key="17">
    <source>
        <dbReference type="Proteomes" id="UP000321393"/>
    </source>
</evidence>
<keyword evidence="8" id="KW-0560">Oxidoreductase</keyword>
<evidence type="ECO:0000256" key="8">
    <source>
        <dbReference type="ARBA" id="ARBA00023002"/>
    </source>
</evidence>
<keyword evidence="6" id="KW-0276">Fatty acid metabolism</keyword>
<sequence>MEATRKELEDKNSDHKGMAVEDKARVRPRRRRPFFRRKWTLLDRRSFGGVMAMHLLSLLAPFYFTWPAFWLAVVLYIITGLFGVTLSYHRQLSHKSFKLPKWLEYTFAYMGVHSLQGDPIDWVSTHRIHHQFVDTERDPHSPTVMVALLMFGEGWHNNHHAFEYSARHGLEWWQFDVTWWIILFLEAIGLATDVKLPSRNHMQKLAIQPKSE</sequence>
<reference evidence="16 17" key="1">
    <citation type="submission" date="2019-08" db="EMBL/GenBank/DDBJ databases">
        <title>Draft genome sequences of two oriental melons (Cucumis melo L. var makuwa).</title>
        <authorList>
            <person name="Kwon S.-Y."/>
        </authorList>
    </citation>
    <scope>NUCLEOTIDE SEQUENCE [LARGE SCALE GENOMIC DNA]</scope>
    <source>
        <strain evidence="17">cv. SW 3</strain>
        <tissue evidence="16">Leaf</tissue>
    </source>
</reference>
<evidence type="ECO:0000256" key="13">
    <source>
        <dbReference type="SAM" id="MobiDB-lite"/>
    </source>
</evidence>
<dbReference type="GO" id="GO:0042761">
    <property type="term" value="P:very long-chain fatty acid biosynthetic process"/>
    <property type="evidence" value="ECO:0007669"/>
    <property type="project" value="TreeGrafter"/>
</dbReference>
<keyword evidence="10" id="KW-0443">Lipid metabolism</keyword>
<accession>A0A5A7TMV7</accession>
<dbReference type="GO" id="GO:0005789">
    <property type="term" value="C:endoplasmic reticulum membrane"/>
    <property type="evidence" value="ECO:0007669"/>
    <property type="project" value="TreeGrafter"/>
</dbReference>
<keyword evidence="9" id="KW-0408">Iron</keyword>
<dbReference type="InterPro" id="IPR005804">
    <property type="entry name" value="FA_desaturase_dom"/>
</dbReference>
<evidence type="ECO:0000256" key="9">
    <source>
        <dbReference type="ARBA" id="ARBA00023004"/>
    </source>
</evidence>
<comment type="similarity">
    <text evidence="3">Belongs to the fatty acid desaturase type 1 family.</text>
</comment>
<dbReference type="GO" id="GO:0016717">
    <property type="term" value="F:oxidoreductase activity, acting on paired donors, with oxidation of a pair of donors resulting in the reduction of molecular oxygen to two molecules of water"/>
    <property type="evidence" value="ECO:0007669"/>
    <property type="project" value="InterPro"/>
</dbReference>
<comment type="pathway">
    <text evidence="2">Lipid metabolism.</text>
</comment>